<dbReference type="AlphaFoldDB" id="A0A699YGH2"/>
<proteinExistence type="predicted"/>
<sequence>MASSRAGSGLDIQHHHELQACNVAADLVSGLCKCVLNAYVNKINLEVLRDQCVDLLDLVLHLGHIGAFISTSRSSSEPLKLPPQFAKLMHRFNALEVIHYCKRYTREGMMAAEGKLFLETQHKQLYDELVTELRILARDALDQEDQEEVLKEVLDNCGRVNYGGDLPFVLDKKLEIYRDRLIAQDYSMFIHQPHLRAMWRKFLRHQQTVSAGWDHSSKVQSGRANRSDDTSQHLPHQPVKAKSKDPLTWGGFLSVWSYVPMHMAWAPSTYTIA</sequence>
<name>A0A699YGH2_HAELA</name>
<evidence type="ECO:0000313" key="2">
    <source>
        <dbReference type="EMBL" id="GFH09227.1"/>
    </source>
</evidence>
<dbReference type="Proteomes" id="UP000485058">
    <property type="component" value="Unassembled WGS sequence"/>
</dbReference>
<dbReference type="EMBL" id="BLLF01000218">
    <property type="protein sequence ID" value="GFH09227.1"/>
    <property type="molecule type" value="Genomic_DNA"/>
</dbReference>
<reference evidence="2 3" key="1">
    <citation type="submission" date="2020-02" db="EMBL/GenBank/DDBJ databases">
        <title>Draft genome sequence of Haematococcus lacustris strain NIES-144.</title>
        <authorList>
            <person name="Morimoto D."/>
            <person name="Nakagawa S."/>
            <person name="Yoshida T."/>
            <person name="Sawayama S."/>
        </authorList>
    </citation>
    <scope>NUCLEOTIDE SEQUENCE [LARGE SCALE GENOMIC DNA]</scope>
    <source>
        <strain evidence="2 3">NIES-144</strain>
    </source>
</reference>
<evidence type="ECO:0000256" key="1">
    <source>
        <dbReference type="SAM" id="MobiDB-lite"/>
    </source>
</evidence>
<organism evidence="2 3">
    <name type="scientific">Haematococcus lacustris</name>
    <name type="common">Green alga</name>
    <name type="synonym">Haematococcus pluvialis</name>
    <dbReference type="NCBI Taxonomy" id="44745"/>
    <lineage>
        <taxon>Eukaryota</taxon>
        <taxon>Viridiplantae</taxon>
        <taxon>Chlorophyta</taxon>
        <taxon>core chlorophytes</taxon>
        <taxon>Chlorophyceae</taxon>
        <taxon>CS clade</taxon>
        <taxon>Chlamydomonadales</taxon>
        <taxon>Haematococcaceae</taxon>
        <taxon>Haematococcus</taxon>
    </lineage>
</organism>
<accession>A0A699YGH2</accession>
<protein>
    <submittedName>
        <fullName evidence="2">Uncharacterized protein</fullName>
    </submittedName>
</protein>
<feature type="region of interest" description="Disordered" evidence="1">
    <location>
        <begin position="213"/>
        <end position="244"/>
    </location>
</feature>
<evidence type="ECO:0000313" key="3">
    <source>
        <dbReference type="Proteomes" id="UP000485058"/>
    </source>
</evidence>
<comment type="caution">
    <text evidence="2">The sequence shown here is derived from an EMBL/GenBank/DDBJ whole genome shotgun (WGS) entry which is preliminary data.</text>
</comment>
<gene>
    <name evidence="2" type="ORF">HaLaN_04331</name>
</gene>
<keyword evidence="3" id="KW-1185">Reference proteome</keyword>